<feature type="compositionally biased region" description="Pro residues" evidence="1">
    <location>
        <begin position="301"/>
        <end position="323"/>
    </location>
</feature>
<proteinExistence type="predicted"/>
<feature type="compositionally biased region" description="Pro residues" evidence="1">
    <location>
        <begin position="267"/>
        <end position="289"/>
    </location>
</feature>
<feature type="region of interest" description="Disordered" evidence="1">
    <location>
        <begin position="82"/>
        <end position="114"/>
    </location>
</feature>
<reference evidence="2" key="1">
    <citation type="journal article" date="2020" name="Stud. Mycol.">
        <title>101 Dothideomycetes genomes: a test case for predicting lifestyles and emergence of pathogens.</title>
        <authorList>
            <person name="Haridas S."/>
            <person name="Albert R."/>
            <person name="Binder M."/>
            <person name="Bloem J."/>
            <person name="Labutti K."/>
            <person name="Salamov A."/>
            <person name="Andreopoulos B."/>
            <person name="Baker S."/>
            <person name="Barry K."/>
            <person name="Bills G."/>
            <person name="Bluhm B."/>
            <person name="Cannon C."/>
            <person name="Castanera R."/>
            <person name="Culley D."/>
            <person name="Daum C."/>
            <person name="Ezra D."/>
            <person name="Gonzalez J."/>
            <person name="Henrissat B."/>
            <person name="Kuo A."/>
            <person name="Liang C."/>
            <person name="Lipzen A."/>
            <person name="Lutzoni F."/>
            <person name="Magnuson J."/>
            <person name="Mondo S."/>
            <person name="Nolan M."/>
            <person name="Ohm R."/>
            <person name="Pangilinan J."/>
            <person name="Park H.-J."/>
            <person name="Ramirez L."/>
            <person name="Alfaro M."/>
            <person name="Sun H."/>
            <person name="Tritt A."/>
            <person name="Yoshinaga Y."/>
            <person name="Zwiers L.-H."/>
            <person name="Turgeon B."/>
            <person name="Goodwin S."/>
            <person name="Spatafora J."/>
            <person name="Crous P."/>
            <person name="Grigoriev I."/>
        </authorList>
    </citation>
    <scope>NUCLEOTIDE SEQUENCE</scope>
    <source>
        <strain evidence="2">CBS 113389</strain>
    </source>
</reference>
<name>A0A6A6Q787_9PEZI</name>
<dbReference type="PANTHER" id="PTHR28027">
    <property type="entry name" value="TRANSCRIPTIONAL REGULATOR MIT1"/>
    <property type="match status" value="1"/>
</dbReference>
<dbReference type="RefSeq" id="XP_033593806.1">
    <property type="nucleotide sequence ID" value="XM_033732209.1"/>
</dbReference>
<evidence type="ECO:0000313" key="2">
    <source>
        <dbReference type="EMBL" id="KAF2487237.1"/>
    </source>
</evidence>
<evidence type="ECO:0000256" key="1">
    <source>
        <dbReference type="SAM" id="MobiDB-lite"/>
    </source>
</evidence>
<accession>A0A6A6Q787</accession>
<feature type="compositionally biased region" description="Low complexity" evidence="1">
    <location>
        <begin position="199"/>
        <end position="210"/>
    </location>
</feature>
<feature type="compositionally biased region" description="Polar residues" evidence="1">
    <location>
        <begin position="400"/>
        <end position="412"/>
    </location>
</feature>
<dbReference type="InterPro" id="IPR018608">
    <property type="entry name" value="Gti1/Pac2"/>
</dbReference>
<organism evidence="2 3">
    <name type="scientific">Neohortaea acidophila</name>
    <dbReference type="NCBI Taxonomy" id="245834"/>
    <lineage>
        <taxon>Eukaryota</taxon>
        <taxon>Fungi</taxon>
        <taxon>Dikarya</taxon>
        <taxon>Ascomycota</taxon>
        <taxon>Pezizomycotina</taxon>
        <taxon>Dothideomycetes</taxon>
        <taxon>Dothideomycetidae</taxon>
        <taxon>Mycosphaerellales</taxon>
        <taxon>Teratosphaeriaceae</taxon>
        <taxon>Neohortaea</taxon>
    </lineage>
</organism>
<keyword evidence="3" id="KW-1185">Reference proteome</keyword>
<sequence>METYSGHVRTPTDAIILFEACRIGLLPRVQRRLSEKERQSITSGSVFVWDEREAGMRRWTDGKSWSASRVAGSFLTYREMEGKRGGGGMEKSANRDGVAGNEADSDGGPDGYRYKADGLMKQSFSITTNNGQHLHLISYLSRSNANSLMAPSADPQLRHIRPEKGMYPESTVHEQSSIPAVTRGPMSSPGYTHAPHQAPPYGRTPPYSYGPGPGGYPPSPMHTPPPHTQYSPYYQHPPYAGQGPPPNMHYPAPGYGQPPSMTAFDRAPPPLSNNGLPPPPPQYGAPMPPQSGYHNGYPYPTGYPPYHAPPPPNATYPPPPPAPTYETKAPAPGAPEESNSARTENRNERPPSQAKPEDGPSTSSPQAQAGASGPATSGQTIPSISAMLNSGENGQPPPRTSSKSPQNTSTPQDIPIYKLGFEANRDVQALRNLDKSTFKYN</sequence>
<dbReference type="AlphaFoldDB" id="A0A6A6Q787"/>
<evidence type="ECO:0000313" key="3">
    <source>
        <dbReference type="Proteomes" id="UP000799767"/>
    </source>
</evidence>
<dbReference type="Pfam" id="PF09729">
    <property type="entry name" value="Gti1_Pac2"/>
    <property type="match status" value="1"/>
</dbReference>
<dbReference type="EMBL" id="MU001631">
    <property type="protein sequence ID" value="KAF2487237.1"/>
    <property type="molecule type" value="Genomic_DNA"/>
</dbReference>
<protein>
    <submittedName>
        <fullName evidence="2">Gti1/Pac2 family-domain-containing protein</fullName>
    </submittedName>
</protein>
<dbReference type="Proteomes" id="UP000799767">
    <property type="component" value="Unassembled WGS sequence"/>
</dbReference>
<feature type="compositionally biased region" description="Polar residues" evidence="1">
    <location>
        <begin position="360"/>
        <end position="393"/>
    </location>
</feature>
<gene>
    <name evidence="2" type="ORF">BDY17DRAFT_288581</name>
</gene>
<feature type="region of interest" description="Disordered" evidence="1">
    <location>
        <begin position="170"/>
        <end position="416"/>
    </location>
</feature>
<dbReference type="GO" id="GO:0003677">
    <property type="term" value="F:DNA binding"/>
    <property type="evidence" value="ECO:0007669"/>
    <property type="project" value="TreeGrafter"/>
</dbReference>
<dbReference type="PANTHER" id="PTHR28027:SF1">
    <property type="entry name" value="CAMP INDEPENDENT REGULATORY PROTEIN (AFU_ORTHOLOGUE AFUA_3G09640)"/>
    <property type="match status" value="1"/>
</dbReference>
<dbReference type="GeneID" id="54473211"/>
<feature type="compositionally biased region" description="Pro residues" evidence="1">
    <location>
        <begin position="214"/>
        <end position="227"/>
    </location>
</feature>
<dbReference type="OrthoDB" id="5572844at2759"/>